<dbReference type="Pfam" id="PF00903">
    <property type="entry name" value="Glyoxalase"/>
    <property type="match status" value="1"/>
</dbReference>
<gene>
    <name evidence="2" type="ORF">MU0050_002306</name>
</gene>
<dbReference type="RefSeq" id="WP_316516777.1">
    <property type="nucleotide sequence ID" value="NZ_OY726395.1"/>
</dbReference>
<reference evidence="2 3" key="1">
    <citation type="submission" date="2023-08" db="EMBL/GenBank/DDBJ databases">
        <authorList>
            <person name="Folkvardsen B D."/>
            <person name="Norman A."/>
        </authorList>
    </citation>
    <scope>NUCLEOTIDE SEQUENCE [LARGE SCALE GENOMIC DNA]</scope>
    <source>
        <strain evidence="2 3">Mu0050</strain>
    </source>
</reference>
<evidence type="ECO:0000259" key="1">
    <source>
        <dbReference type="Pfam" id="PF00903"/>
    </source>
</evidence>
<dbReference type="InterPro" id="IPR029068">
    <property type="entry name" value="Glyas_Bleomycin-R_OHBP_Dase"/>
</dbReference>
<evidence type="ECO:0000313" key="2">
    <source>
        <dbReference type="EMBL" id="CAJ1582841.1"/>
    </source>
</evidence>
<dbReference type="EMBL" id="OY726395">
    <property type="protein sequence ID" value="CAJ1582841.1"/>
    <property type="molecule type" value="Genomic_DNA"/>
</dbReference>
<dbReference type="CDD" id="cd06587">
    <property type="entry name" value="VOC"/>
    <property type="match status" value="1"/>
</dbReference>
<sequence length="115" mass="12493">MPPPLTSLVLYVSDLDRSSRFYTDLGLEFLEDDRCEESPRRLSALLGGDAILELRCCGDGPPTRTRLGFALPDPGTTGERVGALRYPVTNRRGMLVTARDPDGNVVELTLAEGNG</sequence>
<dbReference type="SUPFAM" id="SSF54593">
    <property type="entry name" value="Glyoxalase/Bleomycin resistance protein/Dihydroxybiphenyl dioxygenase"/>
    <property type="match status" value="1"/>
</dbReference>
<name>A0ABM9MDZ6_9MYCO</name>
<dbReference type="Gene3D" id="3.10.180.10">
    <property type="entry name" value="2,3-Dihydroxybiphenyl 1,2-Dioxygenase, domain 1"/>
    <property type="match status" value="1"/>
</dbReference>
<feature type="domain" description="Glyoxalase/fosfomycin resistance/dioxygenase" evidence="1">
    <location>
        <begin position="8"/>
        <end position="108"/>
    </location>
</feature>
<dbReference type="InterPro" id="IPR004360">
    <property type="entry name" value="Glyas_Fos-R_dOase_dom"/>
</dbReference>
<keyword evidence="3" id="KW-1185">Reference proteome</keyword>
<evidence type="ECO:0000313" key="3">
    <source>
        <dbReference type="Proteomes" id="UP001190466"/>
    </source>
</evidence>
<organism evidence="2 3">
    <name type="scientific">[Mycobacterium] wendilense</name>
    <dbReference type="NCBI Taxonomy" id="3064284"/>
    <lineage>
        <taxon>Bacteria</taxon>
        <taxon>Bacillati</taxon>
        <taxon>Actinomycetota</taxon>
        <taxon>Actinomycetes</taxon>
        <taxon>Mycobacteriales</taxon>
        <taxon>Mycobacteriaceae</taxon>
        <taxon>Mycolicibacter</taxon>
    </lineage>
</organism>
<proteinExistence type="predicted"/>
<accession>A0ABM9MDZ6</accession>
<dbReference type="Proteomes" id="UP001190466">
    <property type="component" value="Chromosome"/>
</dbReference>
<protein>
    <submittedName>
        <fullName evidence="2">VOC family protein</fullName>
    </submittedName>
</protein>